<evidence type="ECO:0000313" key="2">
    <source>
        <dbReference type="Proteomes" id="UP001056120"/>
    </source>
</evidence>
<name>A0ACB9ERR6_9ASTR</name>
<gene>
    <name evidence="1" type="ORF">L1987_51680</name>
</gene>
<evidence type="ECO:0000313" key="1">
    <source>
        <dbReference type="EMBL" id="KAI3761268.1"/>
    </source>
</evidence>
<dbReference type="EMBL" id="CM042034">
    <property type="protein sequence ID" value="KAI3761268.1"/>
    <property type="molecule type" value="Genomic_DNA"/>
</dbReference>
<sequence length="263" mass="30152">MDELKRDQDSSGFDQIVLHLSKNHSVKKLSLSGPEGSRWYKLPISVFSLHHLMDLDLCYCDLDHQPIFNVFGSLRSLSLFDVEMSTKTLLHVLSNCPSLKSLDLLIGDSHVGGKDCTIVELFKCLPVIEHFTTYTYVSLWLVLDSVPKELPVPLFHLKYFCFEDVCFVDGYGLAFLLVLVKCSPNLEKIKLEINPDHGCYEEYSVVWEEYSDVWSEHLNELEIDCFSNSKPEMEFVKFILARSPKLKKVAYAAWLIGITSQRC</sequence>
<reference evidence="1 2" key="2">
    <citation type="journal article" date="2022" name="Mol. Ecol. Resour.">
        <title>The genomes of chicory, endive, great burdock and yacon provide insights into Asteraceae paleo-polyploidization history and plant inulin production.</title>
        <authorList>
            <person name="Fan W."/>
            <person name="Wang S."/>
            <person name="Wang H."/>
            <person name="Wang A."/>
            <person name="Jiang F."/>
            <person name="Liu H."/>
            <person name="Zhao H."/>
            <person name="Xu D."/>
            <person name="Zhang Y."/>
        </authorList>
    </citation>
    <scope>NUCLEOTIDE SEQUENCE [LARGE SCALE GENOMIC DNA]</scope>
    <source>
        <strain evidence="2">cv. Yunnan</strain>
        <tissue evidence="1">Leaves</tissue>
    </source>
</reference>
<protein>
    <submittedName>
        <fullName evidence="1">Uncharacterized protein</fullName>
    </submittedName>
</protein>
<comment type="caution">
    <text evidence="1">The sequence shown here is derived from an EMBL/GenBank/DDBJ whole genome shotgun (WGS) entry which is preliminary data.</text>
</comment>
<keyword evidence="2" id="KW-1185">Reference proteome</keyword>
<reference evidence="2" key="1">
    <citation type="journal article" date="2022" name="Mol. Ecol. Resour.">
        <title>The genomes of chicory, endive, great burdock and yacon provide insights into Asteraceae palaeo-polyploidization history and plant inulin production.</title>
        <authorList>
            <person name="Fan W."/>
            <person name="Wang S."/>
            <person name="Wang H."/>
            <person name="Wang A."/>
            <person name="Jiang F."/>
            <person name="Liu H."/>
            <person name="Zhao H."/>
            <person name="Xu D."/>
            <person name="Zhang Y."/>
        </authorList>
    </citation>
    <scope>NUCLEOTIDE SEQUENCE [LARGE SCALE GENOMIC DNA]</scope>
    <source>
        <strain evidence="2">cv. Yunnan</strain>
    </source>
</reference>
<proteinExistence type="predicted"/>
<organism evidence="1 2">
    <name type="scientific">Smallanthus sonchifolius</name>
    <dbReference type="NCBI Taxonomy" id="185202"/>
    <lineage>
        <taxon>Eukaryota</taxon>
        <taxon>Viridiplantae</taxon>
        <taxon>Streptophyta</taxon>
        <taxon>Embryophyta</taxon>
        <taxon>Tracheophyta</taxon>
        <taxon>Spermatophyta</taxon>
        <taxon>Magnoliopsida</taxon>
        <taxon>eudicotyledons</taxon>
        <taxon>Gunneridae</taxon>
        <taxon>Pentapetalae</taxon>
        <taxon>asterids</taxon>
        <taxon>campanulids</taxon>
        <taxon>Asterales</taxon>
        <taxon>Asteraceae</taxon>
        <taxon>Asteroideae</taxon>
        <taxon>Heliantheae alliance</taxon>
        <taxon>Millerieae</taxon>
        <taxon>Smallanthus</taxon>
    </lineage>
</organism>
<accession>A0ACB9ERR6</accession>
<dbReference type="Proteomes" id="UP001056120">
    <property type="component" value="Linkage Group LG17"/>
</dbReference>